<dbReference type="GO" id="GO:0004497">
    <property type="term" value="F:monooxygenase activity"/>
    <property type="evidence" value="ECO:0007669"/>
    <property type="project" value="UniProtKB-KW"/>
</dbReference>
<feature type="chain" id="PRO_5034706265" description="lytic cellulose monooxygenase (C4-dehydrogenating)" evidence="16">
    <location>
        <begin position="21"/>
        <end position="281"/>
    </location>
</feature>
<dbReference type="GO" id="GO:0005576">
    <property type="term" value="C:extracellular region"/>
    <property type="evidence" value="ECO:0007669"/>
    <property type="project" value="UniProtKB-SubCell"/>
</dbReference>
<keyword evidence="6" id="KW-0136">Cellulose degradation</keyword>
<accession>A0A8H6LZX8</accession>
<dbReference type="AlphaFoldDB" id="A0A8H6LZX8"/>
<evidence type="ECO:0000313" key="19">
    <source>
        <dbReference type="Proteomes" id="UP000521943"/>
    </source>
</evidence>
<evidence type="ECO:0000256" key="7">
    <source>
        <dbReference type="ARBA" id="ARBA00023002"/>
    </source>
</evidence>
<dbReference type="PANTHER" id="PTHR33353:SF10">
    <property type="entry name" value="ENDO-BETA-1,4-GLUCANASE D"/>
    <property type="match status" value="1"/>
</dbReference>
<evidence type="ECO:0000256" key="4">
    <source>
        <dbReference type="ARBA" id="ARBA00022723"/>
    </source>
</evidence>
<dbReference type="OrthoDB" id="4849160at2759"/>
<keyword evidence="9" id="KW-0503">Monooxygenase</keyword>
<organism evidence="18 19">
    <name type="scientific">Ephemerocybe angulata</name>
    <dbReference type="NCBI Taxonomy" id="980116"/>
    <lineage>
        <taxon>Eukaryota</taxon>
        <taxon>Fungi</taxon>
        <taxon>Dikarya</taxon>
        <taxon>Basidiomycota</taxon>
        <taxon>Agaricomycotina</taxon>
        <taxon>Agaricomycetes</taxon>
        <taxon>Agaricomycetidae</taxon>
        <taxon>Agaricales</taxon>
        <taxon>Agaricineae</taxon>
        <taxon>Psathyrellaceae</taxon>
        <taxon>Ephemerocybe</taxon>
    </lineage>
</organism>
<keyword evidence="7" id="KW-0560">Oxidoreductase</keyword>
<evidence type="ECO:0000256" key="14">
    <source>
        <dbReference type="ARBA" id="ARBA00045077"/>
    </source>
</evidence>
<dbReference type="InterPro" id="IPR005103">
    <property type="entry name" value="AA9_LPMO"/>
</dbReference>
<keyword evidence="4" id="KW-0479">Metal-binding</keyword>
<comment type="caution">
    <text evidence="18">The sequence shown here is derived from an EMBL/GenBank/DDBJ whole genome shotgun (WGS) entry which is preliminary data.</text>
</comment>
<dbReference type="EMBL" id="JACGCI010000090">
    <property type="protein sequence ID" value="KAF6746702.1"/>
    <property type="molecule type" value="Genomic_DNA"/>
</dbReference>
<dbReference type="EC" id="1.14.99.56" evidence="15"/>
<keyword evidence="5 16" id="KW-0732">Signal</keyword>
<evidence type="ECO:0000313" key="18">
    <source>
        <dbReference type="EMBL" id="KAF6746702.1"/>
    </source>
</evidence>
<dbReference type="Proteomes" id="UP000521943">
    <property type="component" value="Unassembled WGS sequence"/>
</dbReference>
<evidence type="ECO:0000256" key="13">
    <source>
        <dbReference type="ARBA" id="ARBA00044502"/>
    </source>
</evidence>
<feature type="domain" description="Auxiliary Activity family 9 catalytic" evidence="17">
    <location>
        <begin position="71"/>
        <end position="257"/>
    </location>
</feature>
<comment type="catalytic activity">
    <reaction evidence="14">
        <text>[(1-&gt;4)-beta-D-glucosyl]n+m + reduced acceptor + O2 = 4-dehydro-beta-D-glucosyl-[(1-&gt;4)-beta-D-glucosyl]n-1 + [(1-&gt;4)-beta-D-glucosyl]m + acceptor + H2O.</text>
        <dbReference type="EC" id="1.14.99.56"/>
    </reaction>
</comment>
<evidence type="ECO:0000256" key="16">
    <source>
        <dbReference type="SAM" id="SignalP"/>
    </source>
</evidence>
<evidence type="ECO:0000256" key="8">
    <source>
        <dbReference type="ARBA" id="ARBA00023008"/>
    </source>
</evidence>
<reference evidence="18 19" key="1">
    <citation type="submission" date="2020-07" db="EMBL/GenBank/DDBJ databases">
        <title>Comparative genomics of pyrophilous fungi reveals a link between fire events and developmental genes.</title>
        <authorList>
            <consortium name="DOE Joint Genome Institute"/>
            <person name="Steindorff A.S."/>
            <person name="Carver A."/>
            <person name="Calhoun S."/>
            <person name="Stillman K."/>
            <person name="Liu H."/>
            <person name="Lipzen A."/>
            <person name="Pangilinan J."/>
            <person name="Labutti K."/>
            <person name="Bruns T.D."/>
            <person name="Grigoriev I.V."/>
        </authorList>
    </citation>
    <scope>NUCLEOTIDE SEQUENCE [LARGE SCALE GENOMIC DNA]</scope>
    <source>
        <strain evidence="18 19">CBS 144469</strain>
    </source>
</reference>
<evidence type="ECO:0000256" key="6">
    <source>
        <dbReference type="ARBA" id="ARBA00023001"/>
    </source>
</evidence>
<dbReference type="GO" id="GO:0046872">
    <property type="term" value="F:metal ion binding"/>
    <property type="evidence" value="ECO:0007669"/>
    <property type="project" value="UniProtKB-KW"/>
</dbReference>
<name>A0A8H6LZX8_9AGAR</name>
<evidence type="ECO:0000256" key="15">
    <source>
        <dbReference type="ARBA" id="ARBA00047174"/>
    </source>
</evidence>
<evidence type="ECO:0000256" key="12">
    <source>
        <dbReference type="ARBA" id="ARBA00023326"/>
    </source>
</evidence>
<protein>
    <recommendedName>
        <fullName evidence="15">lytic cellulose monooxygenase (C4-dehydrogenating)</fullName>
        <ecNumber evidence="15">1.14.99.56</ecNumber>
    </recommendedName>
</protein>
<feature type="signal peptide" evidence="16">
    <location>
        <begin position="1"/>
        <end position="20"/>
    </location>
</feature>
<comment type="cofactor">
    <cofactor evidence="1">
        <name>Cu(2+)</name>
        <dbReference type="ChEBI" id="CHEBI:29036"/>
    </cofactor>
</comment>
<proteinExistence type="inferred from homology"/>
<dbReference type="GO" id="GO:0016787">
    <property type="term" value="F:hydrolase activity"/>
    <property type="evidence" value="ECO:0007669"/>
    <property type="project" value="UniProtKB-KW"/>
</dbReference>
<dbReference type="GO" id="GO:0030245">
    <property type="term" value="P:cellulose catabolic process"/>
    <property type="evidence" value="ECO:0007669"/>
    <property type="project" value="UniProtKB-KW"/>
</dbReference>
<dbReference type="PANTHER" id="PTHR33353">
    <property type="entry name" value="PUTATIVE (AFU_ORTHOLOGUE AFUA_1G12560)-RELATED"/>
    <property type="match status" value="1"/>
</dbReference>
<keyword evidence="19" id="KW-1185">Reference proteome</keyword>
<evidence type="ECO:0000256" key="10">
    <source>
        <dbReference type="ARBA" id="ARBA00023157"/>
    </source>
</evidence>
<dbReference type="InterPro" id="IPR049892">
    <property type="entry name" value="AA9"/>
</dbReference>
<evidence type="ECO:0000256" key="9">
    <source>
        <dbReference type="ARBA" id="ARBA00023033"/>
    </source>
</evidence>
<evidence type="ECO:0000256" key="2">
    <source>
        <dbReference type="ARBA" id="ARBA00004613"/>
    </source>
</evidence>
<keyword evidence="8" id="KW-0186">Copper</keyword>
<comment type="similarity">
    <text evidence="13">Belongs to the polysaccharide monooxygenase AA9 family.</text>
</comment>
<evidence type="ECO:0000256" key="11">
    <source>
        <dbReference type="ARBA" id="ARBA00023277"/>
    </source>
</evidence>
<evidence type="ECO:0000256" key="5">
    <source>
        <dbReference type="ARBA" id="ARBA00022729"/>
    </source>
</evidence>
<comment type="subcellular location">
    <subcellularLocation>
        <location evidence="2">Secreted</location>
    </subcellularLocation>
</comment>
<gene>
    <name evidence="18" type="ORF">DFP72DRAFT_922579</name>
</gene>
<keyword evidence="10" id="KW-1015">Disulfide bond</keyword>
<keyword evidence="11" id="KW-0119">Carbohydrate metabolism</keyword>
<keyword evidence="18" id="KW-0378">Hydrolase</keyword>
<dbReference type="Pfam" id="PF03443">
    <property type="entry name" value="AA9"/>
    <property type="match status" value="1"/>
</dbReference>
<evidence type="ECO:0000256" key="1">
    <source>
        <dbReference type="ARBA" id="ARBA00001973"/>
    </source>
</evidence>
<dbReference type="Gene3D" id="2.70.50.70">
    <property type="match status" value="1"/>
</dbReference>
<evidence type="ECO:0000259" key="17">
    <source>
        <dbReference type="Pfam" id="PF03443"/>
    </source>
</evidence>
<sequence>MRLLEAFLIAIVVYNDHAAASPDVPQVGVGVKWYPGWTDADIPTQPKPERIMRQIPLGSAVESGGLANASYINVLLYDDYVCTKTGSPQFYNTSATAPIRAGDTVTIPWHGWADRFGTLPQGPILNYMAKCPKSGCGGWKAAYPETPWFKISHDGYTVTDKVWATNKIFRNHTPENPTAVATVQIPSNIVPGDYILRHEMIDLWHQAWYPTLGYIGHPDFFPVCIQLTVSGNGTLEAGGSSIPGIHHNNDPGIQFDPRVDFDLKGPYVIPGPPVYPGLRFD</sequence>
<keyword evidence="12" id="KW-0624">Polysaccharide degradation</keyword>
<evidence type="ECO:0000256" key="3">
    <source>
        <dbReference type="ARBA" id="ARBA00022525"/>
    </source>
</evidence>
<keyword evidence="3" id="KW-0964">Secreted</keyword>